<evidence type="ECO:0000313" key="2">
    <source>
        <dbReference type="EMBL" id="CEF60494.1"/>
    </source>
</evidence>
<proteinExistence type="predicted"/>
<feature type="transmembrane region" description="Helical" evidence="1">
    <location>
        <begin position="20"/>
        <end position="40"/>
    </location>
</feature>
<organism evidence="2">
    <name type="scientific">Strongyloides ratti</name>
    <name type="common">Parasitic roundworm</name>
    <dbReference type="NCBI Taxonomy" id="34506"/>
    <lineage>
        <taxon>Eukaryota</taxon>
        <taxon>Metazoa</taxon>
        <taxon>Ecdysozoa</taxon>
        <taxon>Nematoda</taxon>
        <taxon>Chromadorea</taxon>
        <taxon>Rhabditida</taxon>
        <taxon>Tylenchina</taxon>
        <taxon>Panagrolaimomorpha</taxon>
        <taxon>Strongyloidoidea</taxon>
        <taxon>Strongyloididae</taxon>
        <taxon>Strongyloides</taxon>
    </lineage>
</organism>
<feature type="transmembrane region" description="Helical" evidence="1">
    <location>
        <begin position="147"/>
        <end position="167"/>
    </location>
</feature>
<reference evidence="2" key="2">
    <citation type="submission" date="2014-09" db="EMBL/GenBank/DDBJ databases">
        <authorList>
            <person name="Aslett A.Martin."/>
        </authorList>
    </citation>
    <scope>NUCLEOTIDE SEQUENCE</scope>
    <source>
        <strain evidence="2">ED321 Heterogonic</strain>
    </source>
</reference>
<keyword evidence="3" id="KW-1185">Reference proteome</keyword>
<keyword evidence="1" id="KW-1133">Transmembrane helix</keyword>
<dbReference type="AlphaFoldDB" id="A0A090KZ31"/>
<sequence length="340" mass="39550">MNVSIELDNTFGNIVYYLQISQIYTSAVAIIISIFIFIFFCKRNVYHDNFRVLIFGLIVSLITNNILILIHSIKSYQNEPFVEIQIVDEYISDKSLKGNIHVCDKYSPIPFPLMLIYVTTLIALSVERCAAMRLLGRYEKIQFCESMLAFLIPLWLFSTVLAGYDYISSRDIEEKKLFDFCHNTIVQNNFIDFSFPFIFSLSPLLIITWIFIKNYYNAKLKIAFNNDSIEDYLSTRFQMIENVRSNALLAIFSSLLLIIASLFTFGLSTIQNPTPKTISFFVEMTNILFSISTVIFYISMIQLTPSFTKKFIKYFVACMKFILSLFIARRYNCINMIKKV</sequence>
<dbReference type="WormBase" id="SRAE_X000223300">
    <property type="protein sequence ID" value="SRP12018"/>
    <property type="gene ID" value="WBGene00267813"/>
</dbReference>
<feature type="transmembrane region" description="Helical" evidence="1">
    <location>
        <begin position="278"/>
        <end position="299"/>
    </location>
</feature>
<keyword evidence="1" id="KW-0472">Membrane</keyword>
<evidence type="ECO:0000313" key="4">
    <source>
        <dbReference type="WBParaSite" id="SRAE_X000223300.1"/>
    </source>
</evidence>
<feature type="transmembrane region" description="Helical" evidence="1">
    <location>
        <begin position="246"/>
        <end position="266"/>
    </location>
</feature>
<protein>
    <submittedName>
        <fullName evidence="4">G-protein coupled receptors family 1 profile domain-containing protein</fullName>
    </submittedName>
</protein>
<dbReference type="RefSeq" id="XP_024499703.1">
    <property type="nucleotide sequence ID" value="XM_024645418.1"/>
</dbReference>
<feature type="transmembrane region" description="Helical" evidence="1">
    <location>
        <begin position="52"/>
        <end position="73"/>
    </location>
</feature>
<dbReference type="Proteomes" id="UP000035682">
    <property type="component" value="Unplaced"/>
</dbReference>
<gene>
    <name evidence="2 4 5" type="ORF">SRAE_X000223300</name>
</gene>
<dbReference type="WBParaSite" id="SRAE_X000223300.1">
    <property type="protein sequence ID" value="SRAE_X000223300.1"/>
    <property type="gene ID" value="WBGene00267813"/>
</dbReference>
<feature type="transmembrane region" description="Helical" evidence="1">
    <location>
        <begin position="311"/>
        <end position="328"/>
    </location>
</feature>
<evidence type="ECO:0000256" key="1">
    <source>
        <dbReference type="SAM" id="Phobius"/>
    </source>
</evidence>
<dbReference type="EMBL" id="LN609399">
    <property type="protein sequence ID" value="CEF60494.1"/>
    <property type="molecule type" value="Genomic_DNA"/>
</dbReference>
<dbReference type="OMA" id="CHNTIVQ"/>
<reference evidence="3" key="1">
    <citation type="submission" date="2014-09" db="EMBL/GenBank/DDBJ databases">
        <authorList>
            <person name="Martin A.A."/>
        </authorList>
    </citation>
    <scope>NUCLEOTIDE SEQUENCE</scope>
    <source>
        <strain evidence="3">ED321</strain>
    </source>
</reference>
<keyword evidence="1" id="KW-0812">Transmembrane</keyword>
<dbReference type="GeneID" id="36385307"/>
<feature type="transmembrane region" description="Helical" evidence="1">
    <location>
        <begin position="193"/>
        <end position="212"/>
    </location>
</feature>
<feature type="transmembrane region" description="Helical" evidence="1">
    <location>
        <begin position="109"/>
        <end position="126"/>
    </location>
</feature>
<name>A0A090KZ31_STRRB</name>
<evidence type="ECO:0000313" key="3">
    <source>
        <dbReference type="Proteomes" id="UP000035682"/>
    </source>
</evidence>
<evidence type="ECO:0000313" key="5">
    <source>
        <dbReference type="WormBase" id="SRAE_X000223300"/>
    </source>
</evidence>
<accession>A0A090KZ31</accession>
<dbReference type="CTD" id="36385307"/>
<reference evidence="4" key="3">
    <citation type="submission" date="2020-12" db="UniProtKB">
        <authorList>
            <consortium name="WormBaseParasite"/>
        </authorList>
    </citation>
    <scope>IDENTIFICATION</scope>
</reference>
<dbReference type="Gene3D" id="1.20.1070.10">
    <property type="entry name" value="Rhodopsin 7-helix transmembrane proteins"/>
    <property type="match status" value="1"/>
</dbReference>